<reference evidence="4" key="1">
    <citation type="submission" date="2023-03" db="EMBL/GenBank/DDBJ databases">
        <title>Chitinimonas shenzhenensis gen. nov., sp. nov., a novel member of family Burkholderiaceae isolated from activated sludge collected in Shen Zhen, China.</title>
        <authorList>
            <person name="Wang X."/>
        </authorList>
    </citation>
    <scope>NUCLEOTIDE SEQUENCE</scope>
    <source>
        <strain evidence="4">DQS-5</strain>
    </source>
</reference>
<keyword evidence="5" id="KW-1185">Reference proteome</keyword>
<evidence type="ECO:0000256" key="2">
    <source>
        <dbReference type="SAM" id="SignalP"/>
    </source>
</evidence>
<keyword evidence="1 2" id="KW-0732">Signal</keyword>
<dbReference type="SMART" id="SM00062">
    <property type="entry name" value="PBPb"/>
    <property type="match status" value="1"/>
</dbReference>
<name>A0ABT7E2Z2_9NEIS</name>
<proteinExistence type="predicted"/>
<feature type="domain" description="Solute-binding protein family 3/N-terminal" evidence="3">
    <location>
        <begin position="28"/>
        <end position="255"/>
    </location>
</feature>
<dbReference type="PANTHER" id="PTHR35936">
    <property type="entry name" value="MEMBRANE-BOUND LYTIC MUREIN TRANSGLYCOSYLASE F"/>
    <property type="match status" value="1"/>
</dbReference>
<protein>
    <submittedName>
        <fullName evidence="4">Transporter substrate-binding domain-containing protein</fullName>
    </submittedName>
</protein>
<dbReference type="Pfam" id="PF00497">
    <property type="entry name" value="SBP_bac_3"/>
    <property type="match status" value="1"/>
</dbReference>
<dbReference type="EMBL" id="JARRAF010000046">
    <property type="protein sequence ID" value="MDK2126686.1"/>
    <property type="molecule type" value="Genomic_DNA"/>
</dbReference>
<dbReference type="PANTHER" id="PTHR35936:SF25">
    <property type="entry name" value="ABC TRANSPORTER SUBSTRATE-BINDING PROTEIN"/>
    <property type="match status" value="1"/>
</dbReference>
<feature type="chain" id="PRO_5046863160" evidence="2">
    <location>
        <begin position="24"/>
        <end position="260"/>
    </location>
</feature>
<dbReference type="RefSeq" id="WP_284103006.1">
    <property type="nucleotide sequence ID" value="NZ_JARRAF010000046.1"/>
</dbReference>
<gene>
    <name evidence="4" type="ORF">PZA18_21815</name>
</gene>
<comment type="caution">
    <text evidence="4">The sequence shown here is derived from an EMBL/GenBank/DDBJ whole genome shotgun (WGS) entry which is preliminary data.</text>
</comment>
<evidence type="ECO:0000259" key="3">
    <source>
        <dbReference type="SMART" id="SM00062"/>
    </source>
</evidence>
<dbReference type="InterPro" id="IPR001638">
    <property type="entry name" value="Solute-binding_3/MltF_N"/>
</dbReference>
<dbReference type="SUPFAM" id="SSF53850">
    <property type="entry name" value="Periplasmic binding protein-like II"/>
    <property type="match status" value="1"/>
</dbReference>
<dbReference type="Gene3D" id="3.40.190.10">
    <property type="entry name" value="Periplasmic binding protein-like II"/>
    <property type="match status" value="2"/>
</dbReference>
<dbReference type="Proteomes" id="UP001172778">
    <property type="component" value="Unassembled WGS sequence"/>
</dbReference>
<sequence>MLVRSTPILLAAWLLAFASSAGAAEPIRKIVCHNDVLAPYFMRNGPTFNGINVDMLVEAAKRLSIPLEIKEMPWKRVEFELQKSPAGEVECAFAFSRTPAREQYMEYTNVVMQRTEYVLFVRKGAGIKGLKDLEGKTIGVRRGFRQPDAIAEGAANGRFQTEEAGSDTSNFQKLSLGRIDAVMINFDVGMYMLKEMGLAGSIQPIGPSLFHLDNFLVFGKGKGLSHLIPLFDREFERMQQDGSYARIRARYIDDKALVLQ</sequence>
<evidence type="ECO:0000313" key="4">
    <source>
        <dbReference type="EMBL" id="MDK2126686.1"/>
    </source>
</evidence>
<evidence type="ECO:0000256" key="1">
    <source>
        <dbReference type="ARBA" id="ARBA00022729"/>
    </source>
</evidence>
<evidence type="ECO:0000313" key="5">
    <source>
        <dbReference type="Proteomes" id="UP001172778"/>
    </source>
</evidence>
<feature type="signal peptide" evidence="2">
    <location>
        <begin position="1"/>
        <end position="23"/>
    </location>
</feature>
<accession>A0ABT7E2Z2</accession>
<organism evidence="4 5">
    <name type="scientific">Parachitinimonas caeni</name>
    <dbReference type="NCBI Taxonomy" id="3031301"/>
    <lineage>
        <taxon>Bacteria</taxon>
        <taxon>Pseudomonadati</taxon>
        <taxon>Pseudomonadota</taxon>
        <taxon>Betaproteobacteria</taxon>
        <taxon>Neisseriales</taxon>
        <taxon>Chitinibacteraceae</taxon>
        <taxon>Parachitinimonas</taxon>
    </lineage>
</organism>